<dbReference type="SUPFAM" id="SSF49854">
    <property type="entry name" value="Spermadhesin, CUB domain"/>
    <property type="match status" value="1"/>
</dbReference>
<dbReference type="InterPro" id="IPR000859">
    <property type="entry name" value="CUB_dom"/>
</dbReference>
<dbReference type="Ensembl" id="ENSPMRT00000009958.1">
    <property type="protein sequence ID" value="ENSPMRP00000009332.1"/>
    <property type="gene ID" value="ENSPMRG00000006279.1"/>
</dbReference>
<organism evidence="4 5">
    <name type="scientific">Podarcis muralis</name>
    <name type="common">Wall lizard</name>
    <name type="synonym">Lacerta muralis</name>
    <dbReference type="NCBI Taxonomy" id="64176"/>
    <lineage>
        <taxon>Eukaryota</taxon>
        <taxon>Metazoa</taxon>
        <taxon>Chordata</taxon>
        <taxon>Craniata</taxon>
        <taxon>Vertebrata</taxon>
        <taxon>Euteleostomi</taxon>
        <taxon>Lepidosauria</taxon>
        <taxon>Squamata</taxon>
        <taxon>Bifurcata</taxon>
        <taxon>Unidentata</taxon>
        <taxon>Episquamata</taxon>
        <taxon>Laterata</taxon>
        <taxon>Lacertibaenia</taxon>
        <taxon>Lacertidae</taxon>
        <taxon>Podarcis</taxon>
    </lineage>
</organism>
<evidence type="ECO:0000256" key="1">
    <source>
        <dbReference type="ARBA" id="ARBA00023157"/>
    </source>
</evidence>
<evidence type="ECO:0000313" key="5">
    <source>
        <dbReference type="Proteomes" id="UP000472272"/>
    </source>
</evidence>
<dbReference type="Pfam" id="PF00431">
    <property type="entry name" value="CUB"/>
    <property type="match status" value="1"/>
</dbReference>
<evidence type="ECO:0000259" key="3">
    <source>
        <dbReference type="PROSITE" id="PS01180"/>
    </source>
</evidence>
<keyword evidence="5" id="KW-1185">Reference proteome</keyword>
<evidence type="ECO:0000313" key="4">
    <source>
        <dbReference type="Ensembl" id="ENSPMRP00000009332.1"/>
    </source>
</evidence>
<dbReference type="Proteomes" id="UP000472272">
    <property type="component" value="Chromosome 5"/>
</dbReference>
<reference evidence="4" key="2">
    <citation type="submission" date="2025-08" db="UniProtKB">
        <authorList>
            <consortium name="Ensembl"/>
        </authorList>
    </citation>
    <scope>IDENTIFICATION</scope>
</reference>
<protein>
    <recommendedName>
        <fullName evidence="3">CUB domain-containing protein</fullName>
    </recommendedName>
</protein>
<dbReference type="InterPro" id="IPR035914">
    <property type="entry name" value="Sperma_CUB_dom_sf"/>
</dbReference>
<reference evidence="4" key="3">
    <citation type="submission" date="2025-09" db="UniProtKB">
        <authorList>
            <consortium name="Ensembl"/>
        </authorList>
    </citation>
    <scope>IDENTIFICATION</scope>
</reference>
<dbReference type="PROSITE" id="PS01180">
    <property type="entry name" value="CUB"/>
    <property type="match status" value="1"/>
</dbReference>
<dbReference type="CDD" id="cd00041">
    <property type="entry name" value="CUB"/>
    <property type="match status" value="1"/>
</dbReference>
<name>A0A670ICJ7_PODMU</name>
<dbReference type="Gene3D" id="2.60.120.290">
    <property type="entry name" value="Spermadhesin, CUB domain"/>
    <property type="match status" value="1"/>
</dbReference>
<dbReference type="GeneTree" id="ENSGT01030000236508"/>
<feature type="domain" description="CUB" evidence="3">
    <location>
        <begin position="49"/>
        <end position="108"/>
    </location>
</feature>
<comment type="caution">
    <text evidence="2">Lacks conserved residue(s) required for the propagation of feature annotation.</text>
</comment>
<sequence length="113" mass="12780">CFWGGNKGGKFFLYFPPKKLRASYGPVRPIVHFWVCDYQETKHSGTNLNCRTDYIAVYDGGLGSSRQLGRICLATRHVFISTSNAMTVVLYRNSFNAGPSFTAYYYITPQGKM</sequence>
<evidence type="ECO:0000256" key="2">
    <source>
        <dbReference type="PROSITE-ProRule" id="PRU00059"/>
    </source>
</evidence>
<keyword evidence="1" id="KW-1015">Disulfide bond</keyword>
<dbReference type="AlphaFoldDB" id="A0A670ICJ7"/>
<reference evidence="4 5" key="1">
    <citation type="journal article" date="2019" name="Proc. Natl. Acad. Sci. U.S.A.">
        <title>Regulatory changes in pterin and carotenoid genes underlie balanced color polymorphisms in the wall lizard.</title>
        <authorList>
            <person name="Andrade P."/>
            <person name="Pinho C."/>
            <person name="Perez I de Lanuza G."/>
            <person name="Afonso S."/>
            <person name="Brejcha J."/>
            <person name="Rubin C.J."/>
            <person name="Wallerman O."/>
            <person name="Pereira P."/>
            <person name="Sabatino S.J."/>
            <person name="Bellati A."/>
            <person name="Pellitteri-Rosa D."/>
            <person name="Bosakova Z."/>
            <person name="Bunikis I."/>
            <person name="Carretero M.A."/>
            <person name="Feiner N."/>
            <person name="Marsik P."/>
            <person name="Pauperio F."/>
            <person name="Salvi D."/>
            <person name="Soler L."/>
            <person name="While G.M."/>
            <person name="Uller T."/>
            <person name="Font E."/>
            <person name="Andersson L."/>
            <person name="Carneiro M."/>
        </authorList>
    </citation>
    <scope>NUCLEOTIDE SEQUENCE</scope>
</reference>
<accession>A0A670ICJ7</accession>
<proteinExistence type="predicted"/>